<evidence type="ECO:0000256" key="7">
    <source>
        <dbReference type="ARBA" id="ARBA00023136"/>
    </source>
</evidence>
<dbReference type="Gene3D" id="3.40.50.300">
    <property type="entry name" value="P-loop containing nucleotide triphosphate hydrolases"/>
    <property type="match status" value="1"/>
</dbReference>
<dbReference type="NCBIfam" id="TIGR01189">
    <property type="entry name" value="ccmA"/>
    <property type="match status" value="1"/>
</dbReference>
<dbReference type="STRING" id="1223802.SUTH_00362"/>
<dbReference type="HOGENOM" id="CLU_000604_1_2_4"/>
<reference evidence="9 10" key="1">
    <citation type="journal article" date="2014" name="Syst. Appl. Microbiol.">
        <title>Complete genomes of freshwater sulfur oxidizers Sulfuricella denitrificans skB26 and Sulfuritalea hydrogenivorans sk43H: genetic insights into the sulfur oxidation pathway of betaproteobacteria.</title>
        <authorList>
            <person name="Watanabe T."/>
            <person name="Kojima H."/>
            <person name="Fukui M."/>
        </authorList>
    </citation>
    <scope>NUCLEOTIDE SEQUENCE [LARGE SCALE GENOMIC DNA]</scope>
    <source>
        <strain evidence="9">DSM22779</strain>
    </source>
</reference>
<dbReference type="InterPro" id="IPR027417">
    <property type="entry name" value="P-loop_NTPase"/>
</dbReference>
<keyword evidence="3" id="KW-0547">Nucleotide-binding</keyword>
<keyword evidence="7" id="KW-0472">Membrane</keyword>
<dbReference type="InterPro" id="IPR005895">
    <property type="entry name" value="ABC_transptr_haem_export_CcmA"/>
</dbReference>
<dbReference type="Proteomes" id="UP000031637">
    <property type="component" value="Chromosome"/>
</dbReference>
<gene>
    <name evidence="9" type="ORF">SUTH_00362</name>
</gene>
<keyword evidence="2" id="KW-1003">Cell membrane</keyword>
<evidence type="ECO:0000256" key="6">
    <source>
        <dbReference type="ARBA" id="ARBA00022967"/>
    </source>
</evidence>
<dbReference type="GO" id="GO:0005524">
    <property type="term" value="F:ATP binding"/>
    <property type="evidence" value="ECO:0007669"/>
    <property type="project" value="UniProtKB-KW"/>
</dbReference>
<accession>W0SAY8</accession>
<keyword evidence="5" id="KW-0067">ATP-binding</keyword>
<dbReference type="OrthoDB" id="9800654at2"/>
<evidence type="ECO:0000256" key="1">
    <source>
        <dbReference type="ARBA" id="ARBA00022448"/>
    </source>
</evidence>
<feature type="domain" description="ABC transporter" evidence="8">
    <location>
        <begin position="2"/>
        <end position="199"/>
    </location>
</feature>
<dbReference type="SMART" id="SM00382">
    <property type="entry name" value="AAA"/>
    <property type="match status" value="1"/>
</dbReference>
<dbReference type="PROSITE" id="PS50893">
    <property type="entry name" value="ABC_TRANSPORTER_2"/>
    <property type="match status" value="1"/>
</dbReference>
<dbReference type="InterPro" id="IPR003593">
    <property type="entry name" value="AAA+_ATPase"/>
</dbReference>
<evidence type="ECO:0000256" key="2">
    <source>
        <dbReference type="ARBA" id="ARBA00022475"/>
    </source>
</evidence>
<evidence type="ECO:0000313" key="10">
    <source>
        <dbReference type="Proteomes" id="UP000031637"/>
    </source>
</evidence>
<keyword evidence="4" id="KW-0201">Cytochrome c-type biogenesis</keyword>
<evidence type="ECO:0000313" key="9">
    <source>
        <dbReference type="EMBL" id="BAO28176.1"/>
    </source>
</evidence>
<dbReference type="GO" id="GO:0017004">
    <property type="term" value="P:cytochrome complex assembly"/>
    <property type="evidence" value="ECO:0007669"/>
    <property type="project" value="UniProtKB-KW"/>
</dbReference>
<dbReference type="InterPro" id="IPR003439">
    <property type="entry name" value="ABC_transporter-like_ATP-bd"/>
</dbReference>
<proteinExistence type="predicted"/>
<evidence type="ECO:0000259" key="8">
    <source>
        <dbReference type="PROSITE" id="PS50893"/>
    </source>
</evidence>
<keyword evidence="6" id="KW-1278">Translocase</keyword>
<name>W0SAY8_9PROT</name>
<protein>
    <submittedName>
        <fullName evidence="9">Heme exporter protein CcmA</fullName>
    </submittedName>
</protein>
<dbReference type="InterPro" id="IPR017871">
    <property type="entry name" value="ABC_transporter-like_CS"/>
</dbReference>
<organism evidence="9 10">
    <name type="scientific">Sulfuritalea hydrogenivorans sk43H</name>
    <dbReference type="NCBI Taxonomy" id="1223802"/>
    <lineage>
        <taxon>Bacteria</taxon>
        <taxon>Pseudomonadati</taxon>
        <taxon>Pseudomonadota</taxon>
        <taxon>Betaproteobacteria</taxon>
        <taxon>Nitrosomonadales</taxon>
        <taxon>Sterolibacteriaceae</taxon>
        <taxon>Sulfuritalea</taxon>
    </lineage>
</organism>
<dbReference type="KEGG" id="shd:SUTH_00362"/>
<dbReference type="PANTHER" id="PTHR43499:SF1">
    <property type="entry name" value="ABC TRANSPORTER I FAMILY MEMBER 1"/>
    <property type="match status" value="1"/>
</dbReference>
<dbReference type="EMBL" id="AP012547">
    <property type="protein sequence ID" value="BAO28176.1"/>
    <property type="molecule type" value="Genomic_DNA"/>
</dbReference>
<keyword evidence="1" id="KW-0813">Transport</keyword>
<dbReference type="Pfam" id="PF00005">
    <property type="entry name" value="ABC_tran"/>
    <property type="match status" value="1"/>
</dbReference>
<dbReference type="NCBIfam" id="NF010061">
    <property type="entry name" value="PRK13538.1"/>
    <property type="match status" value="1"/>
</dbReference>
<evidence type="ECO:0000256" key="3">
    <source>
        <dbReference type="ARBA" id="ARBA00022741"/>
    </source>
</evidence>
<dbReference type="AlphaFoldDB" id="W0SAY8"/>
<dbReference type="GO" id="GO:0016887">
    <property type="term" value="F:ATP hydrolysis activity"/>
    <property type="evidence" value="ECO:0007669"/>
    <property type="project" value="InterPro"/>
</dbReference>
<dbReference type="PANTHER" id="PTHR43499">
    <property type="entry name" value="ABC TRANSPORTER I FAMILY MEMBER 1"/>
    <property type="match status" value="1"/>
</dbReference>
<evidence type="ECO:0000256" key="4">
    <source>
        <dbReference type="ARBA" id="ARBA00022748"/>
    </source>
</evidence>
<dbReference type="GO" id="GO:0022857">
    <property type="term" value="F:transmembrane transporter activity"/>
    <property type="evidence" value="ECO:0007669"/>
    <property type="project" value="InterPro"/>
</dbReference>
<dbReference type="SUPFAM" id="SSF52540">
    <property type="entry name" value="P-loop containing nucleoside triphosphate hydrolases"/>
    <property type="match status" value="1"/>
</dbReference>
<keyword evidence="10" id="KW-1185">Reference proteome</keyword>
<dbReference type="RefSeq" id="WP_041096630.1">
    <property type="nucleotide sequence ID" value="NZ_AP012547.1"/>
</dbReference>
<evidence type="ECO:0000256" key="5">
    <source>
        <dbReference type="ARBA" id="ARBA00022840"/>
    </source>
</evidence>
<dbReference type="PROSITE" id="PS00211">
    <property type="entry name" value="ABC_TRANSPORTER_1"/>
    <property type="match status" value="1"/>
</dbReference>
<sequence length="199" mass="21383">MLKVSGLACSRGERRLFADVGFSLAAGEWLHVQGENGAGKTSLMRLLVGLSPADAGEIRWRDEPTPSVEFRRDLIYLGHHAAVKEDLTPLENLRLAAALDGIALDERTSLAALIRLGLRGREDLPVRVLSAGQKRRVLLARLLTRPAVLWVLDEAFNALDVAAVKLLGELIAEHLSAGGMAVLTSHQPLPVPGGKALVL</sequence>